<dbReference type="EMBL" id="JAAXYO010000039">
    <property type="protein sequence ID" value="MBU2787292.1"/>
    <property type="molecule type" value="Genomic_DNA"/>
</dbReference>
<feature type="transmembrane region" description="Helical" evidence="7">
    <location>
        <begin position="704"/>
        <end position="728"/>
    </location>
</feature>
<dbReference type="Proteomes" id="UP001197378">
    <property type="component" value="Unassembled WGS sequence"/>
</dbReference>
<comment type="similarity">
    <text evidence="2">Belongs to the ABC-4 integral membrane protein family. LolC/E subfamily.</text>
</comment>
<sequence>MNSWRIPWRAAVWLPLRAHPGASLLAVLGVALGVALGLAIALINVQAVDNVSSGMRRLAGQADLLLTRPGGHLNEDWYPRLALASGVAVAAPELRVLARTSSGAALSVWGIDAFRSLALGQPLLPLHLQDPFTLFNPLHLVLDQTAVRELKVQPGQSILLQVAGVPRHFTVIGSIADPVPGEAVAITDIASAQWLWGEEGKISQIALRLQPDENVAQFQSSWQKRLPPGAVLRTPKDAGSVAARASLAYRVNLLVLSLVALFTGAFLVYTTLAFTAIRQRRSLAVLRVLGLREREILLASQLQGLVLGLPGALLGVPLGIFVAQLALARMGGNLGAGYFSATGAALQAHPGLWAIFALAGLGAALFGAFWPAWSSRRLPVVRILGNGSEEELPGAHTGIGLFLLLLATIAALLPAWGSIPYAAYSAIAILLIATLFLLPGLLALLVRLLPLPRAALPRLVMEQLRGNPGRASRSLAAIVVAFSLVVAMAVMVGSFRDSVTDWLRDILRADIYVQAGTGNQELLPTGAGSQLCQLPGVERCSRLRHTELALLPQRPPVALLARGMEPQHPGQTLQILQEAPSDPSGPAPIWISEILAGLSHWQVGQIIRLPLGAHGERVRIAGVYRDYAYQEGAISVPIEEYRAWTGDQRINGVALWLAPGVRIDEVLRELRQQYPESGQWQIATPGEILQRSLQIFDQSFAATYALEAVAIVIGLLGVSNGFGAQTLLRRQEFALLRVLGLRRREVLRLILGEGLLLSLFGVLLGTGLGLLISLILIERVNPLSFHWQMGFHLPWGQLTIMAGALLLASTLTMLWSARKAMGQHTELLHDE</sequence>
<protein>
    <submittedName>
        <fullName evidence="10">FtsX-like permease family protein</fullName>
    </submittedName>
</protein>
<organism evidence="10 11">
    <name type="scientific">Igneacidithiobacillus copahuensis</name>
    <dbReference type="NCBI Taxonomy" id="2724909"/>
    <lineage>
        <taxon>Bacteria</taxon>
        <taxon>Pseudomonadati</taxon>
        <taxon>Pseudomonadota</taxon>
        <taxon>Acidithiobacillia</taxon>
        <taxon>Acidithiobacillales</taxon>
        <taxon>Acidithiobacillaceae</taxon>
        <taxon>Igneacidithiobacillus</taxon>
    </lineage>
</organism>
<evidence type="ECO:0000256" key="5">
    <source>
        <dbReference type="ARBA" id="ARBA00022989"/>
    </source>
</evidence>
<evidence type="ECO:0000256" key="4">
    <source>
        <dbReference type="ARBA" id="ARBA00022692"/>
    </source>
</evidence>
<evidence type="ECO:0000256" key="2">
    <source>
        <dbReference type="ARBA" id="ARBA00005236"/>
    </source>
</evidence>
<dbReference type="GO" id="GO:0044874">
    <property type="term" value="P:lipoprotein localization to outer membrane"/>
    <property type="evidence" value="ECO:0007669"/>
    <property type="project" value="TreeGrafter"/>
</dbReference>
<keyword evidence="5 7" id="KW-1133">Transmembrane helix</keyword>
<feature type="transmembrane region" description="Helical" evidence="7">
    <location>
        <begin position="749"/>
        <end position="775"/>
    </location>
</feature>
<feature type="domain" description="MacB-like periplasmic core" evidence="9">
    <location>
        <begin position="23"/>
        <end position="222"/>
    </location>
</feature>
<evidence type="ECO:0000256" key="1">
    <source>
        <dbReference type="ARBA" id="ARBA00004651"/>
    </source>
</evidence>
<reference evidence="10" key="1">
    <citation type="journal article" date="2021" name="ISME J.">
        <title>Genomic evolution of the class Acidithiobacillia: deep-branching Proteobacteria living in extreme acidic conditions.</title>
        <authorList>
            <person name="Moya-Beltran A."/>
            <person name="Beard S."/>
            <person name="Rojas-Villalobos C."/>
            <person name="Issotta F."/>
            <person name="Gallardo Y."/>
            <person name="Ulloa R."/>
            <person name="Giaveno A."/>
            <person name="Degli Esposti M."/>
            <person name="Johnson D.B."/>
            <person name="Quatrini R."/>
        </authorList>
    </citation>
    <scope>NUCLEOTIDE SEQUENCE</scope>
    <source>
        <strain evidence="10">VAN18-1</strain>
    </source>
</reference>
<keyword evidence="11" id="KW-1185">Reference proteome</keyword>
<evidence type="ECO:0000313" key="10">
    <source>
        <dbReference type="EMBL" id="MBU2787292.1"/>
    </source>
</evidence>
<gene>
    <name evidence="10" type="ORF">HFQ13_03540</name>
</gene>
<comment type="subcellular location">
    <subcellularLocation>
        <location evidence="1">Cell membrane</location>
        <topology evidence="1">Multi-pass membrane protein</topology>
    </subcellularLocation>
</comment>
<dbReference type="AlphaFoldDB" id="A0AAE2YNA1"/>
<evidence type="ECO:0000256" key="6">
    <source>
        <dbReference type="ARBA" id="ARBA00023136"/>
    </source>
</evidence>
<proteinExistence type="inferred from homology"/>
<dbReference type="InterPro" id="IPR003838">
    <property type="entry name" value="ABC3_permease_C"/>
</dbReference>
<feature type="domain" description="ABC3 transporter permease C-terminal" evidence="8">
    <location>
        <begin position="708"/>
        <end position="823"/>
    </location>
</feature>
<feature type="domain" description="ABC3 transporter permease C-terminal" evidence="8">
    <location>
        <begin position="255"/>
        <end position="379"/>
    </location>
</feature>
<dbReference type="Pfam" id="PF12704">
    <property type="entry name" value="MacB_PCD"/>
    <property type="match status" value="2"/>
</dbReference>
<comment type="caution">
    <text evidence="10">The sequence shown here is derived from an EMBL/GenBank/DDBJ whole genome shotgun (WGS) entry which is preliminary data.</text>
</comment>
<feature type="domain" description="MacB-like periplasmic core" evidence="9">
    <location>
        <begin position="475"/>
        <end position="672"/>
    </location>
</feature>
<feature type="transmembrane region" description="Helical" evidence="7">
    <location>
        <begin position="351"/>
        <end position="373"/>
    </location>
</feature>
<evidence type="ECO:0000256" key="7">
    <source>
        <dbReference type="SAM" id="Phobius"/>
    </source>
</evidence>
<dbReference type="Pfam" id="PF02687">
    <property type="entry name" value="FtsX"/>
    <property type="match status" value="2"/>
</dbReference>
<evidence type="ECO:0000313" key="11">
    <source>
        <dbReference type="Proteomes" id="UP001197378"/>
    </source>
</evidence>
<keyword evidence="4 7" id="KW-0812">Transmembrane</keyword>
<dbReference type="PANTHER" id="PTHR30489">
    <property type="entry name" value="LIPOPROTEIN-RELEASING SYSTEM TRANSMEMBRANE PROTEIN LOLE"/>
    <property type="match status" value="1"/>
</dbReference>
<feature type="transmembrane region" description="Helical" evidence="7">
    <location>
        <begin position="475"/>
        <end position="495"/>
    </location>
</feature>
<dbReference type="InterPro" id="IPR051447">
    <property type="entry name" value="Lipoprotein-release_system"/>
</dbReference>
<dbReference type="PANTHER" id="PTHR30489:SF0">
    <property type="entry name" value="LIPOPROTEIN-RELEASING SYSTEM TRANSMEMBRANE PROTEIN LOLE"/>
    <property type="match status" value="1"/>
</dbReference>
<evidence type="ECO:0000256" key="3">
    <source>
        <dbReference type="ARBA" id="ARBA00022475"/>
    </source>
</evidence>
<feature type="transmembrane region" description="Helical" evidence="7">
    <location>
        <begin position="422"/>
        <end position="449"/>
    </location>
</feature>
<feature type="transmembrane region" description="Helical" evidence="7">
    <location>
        <begin position="253"/>
        <end position="277"/>
    </location>
</feature>
<dbReference type="InterPro" id="IPR025857">
    <property type="entry name" value="MacB_PCD"/>
</dbReference>
<dbReference type="RefSeq" id="WP_215871875.1">
    <property type="nucleotide sequence ID" value="NZ_JAAXYO010000039.1"/>
</dbReference>
<keyword evidence="6 7" id="KW-0472">Membrane</keyword>
<feature type="transmembrane region" description="Helical" evidence="7">
    <location>
        <begin position="394"/>
        <end position="416"/>
    </location>
</feature>
<feature type="transmembrane region" description="Helical" evidence="7">
    <location>
        <begin position="304"/>
        <end position="331"/>
    </location>
</feature>
<keyword evidence="3" id="KW-1003">Cell membrane</keyword>
<dbReference type="GO" id="GO:0098797">
    <property type="term" value="C:plasma membrane protein complex"/>
    <property type="evidence" value="ECO:0007669"/>
    <property type="project" value="TreeGrafter"/>
</dbReference>
<evidence type="ECO:0000259" key="9">
    <source>
        <dbReference type="Pfam" id="PF12704"/>
    </source>
</evidence>
<feature type="transmembrane region" description="Helical" evidence="7">
    <location>
        <begin position="795"/>
        <end position="815"/>
    </location>
</feature>
<accession>A0AAE2YNA1</accession>
<name>A0AAE2YNA1_9PROT</name>
<evidence type="ECO:0000259" key="8">
    <source>
        <dbReference type="Pfam" id="PF02687"/>
    </source>
</evidence>